<dbReference type="EMBL" id="MU155199">
    <property type="protein sequence ID" value="KAF9480157.1"/>
    <property type="molecule type" value="Genomic_DNA"/>
</dbReference>
<comment type="caution">
    <text evidence="1">The sequence shown here is derived from an EMBL/GenBank/DDBJ whole genome shotgun (WGS) entry which is preliminary data.</text>
</comment>
<evidence type="ECO:0000313" key="1">
    <source>
        <dbReference type="EMBL" id="KAF9480157.1"/>
    </source>
</evidence>
<name>A0A9P6CV03_9AGAR</name>
<organism evidence="1 2">
    <name type="scientific">Pholiota conissans</name>
    <dbReference type="NCBI Taxonomy" id="109636"/>
    <lineage>
        <taxon>Eukaryota</taxon>
        <taxon>Fungi</taxon>
        <taxon>Dikarya</taxon>
        <taxon>Basidiomycota</taxon>
        <taxon>Agaricomycotina</taxon>
        <taxon>Agaricomycetes</taxon>
        <taxon>Agaricomycetidae</taxon>
        <taxon>Agaricales</taxon>
        <taxon>Agaricineae</taxon>
        <taxon>Strophariaceae</taxon>
        <taxon>Pholiota</taxon>
    </lineage>
</organism>
<protein>
    <submittedName>
        <fullName evidence="1">Uncharacterized protein</fullName>
    </submittedName>
</protein>
<accession>A0A9P6CV03</accession>
<gene>
    <name evidence="1" type="ORF">BDN70DRAFT_877901</name>
</gene>
<dbReference type="AlphaFoldDB" id="A0A9P6CV03"/>
<proteinExistence type="predicted"/>
<reference evidence="1" key="1">
    <citation type="submission" date="2020-11" db="EMBL/GenBank/DDBJ databases">
        <authorList>
            <consortium name="DOE Joint Genome Institute"/>
            <person name="Ahrendt S."/>
            <person name="Riley R."/>
            <person name="Andreopoulos W."/>
            <person name="Labutti K."/>
            <person name="Pangilinan J."/>
            <person name="Ruiz-Duenas F.J."/>
            <person name="Barrasa J.M."/>
            <person name="Sanchez-Garcia M."/>
            <person name="Camarero S."/>
            <person name="Miyauchi S."/>
            <person name="Serrano A."/>
            <person name="Linde D."/>
            <person name="Babiker R."/>
            <person name="Drula E."/>
            <person name="Ayuso-Fernandez I."/>
            <person name="Pacheco R."/>
            <person name="Padilla G."/>
            <person name="Ferreira P."/>
            <person name="Barriuso J."/>
            <person name="Kellner H."/>
            <person name="Castanera R."/>
            <person name="Alfaro M."/>
            <person name="Ramirez L."/>
            <person name="Pisabarro A.G."/>
            <person name="Kuo A."/>
            <person name="Tritt A."/>
            <person name="Lipzen A."/>
            <person name="He G."/>
            <person name="Yan M."/>
            <person name="Ng V."/>
            <person name="Cullen D."/>
            <person name="Martin F."/>
            <person name="Rosso M.-N."/>
            <person name="Henrissat B."/>
            <person name="Hibbett D."/>
            <person name="Martinez A.T."/>
            <person name="Grigoriev I.V."/>
        </authorList>
    </citation>
    <scope>NUCLEOTIDE SEQUENCE</scope>
    <source>
        <strain evidence="1">CIRM-BRFM 674</strain>
    </source>
</reference>
<evidence type="ECO:0000313" key="2">
    <source>
        <dbReference type="Proteomes" id="UP000807469"/>
    </source>
</evidence>
<dbReference type="Proteomes" id="UP000807469">
    <property type="component" value="Unassembled WGS sequence"/>
</dbReference>
<keyword evidence="2" id="KW-1185">Reference proteome</keyword>
<sequence length="141" mass="16285">MPVRRVERRTTPPKIVCKILQKMIAVVGSDVLFRHLECEHSDFPTDLAVVVILKWLRESVSFGELFEVESCMTYKRVPPSVISKTECHPGFDDYEEKLRDLSEKYPITNGTCFAVFLRMFCGPYFPCELWQHNTLPSGTSH</sequence>